<evidence type="ECO:0000259" key="3">
    <source>
        <dbReference type="PROSITE" id="PS50110"/>
    </source>
</evidence>
<dbReference type="PANTHER" id="PTHR44591:SF3">
    <property type="entry name" value="RESPONSE REGULATORY DOMAIN-CONTAINING PROTEIN"/>
    <property type="match status" value="1"/>
</dbReference>
<feature type="domain" description="Response regulatory" evidence="3">
    <location>
        <begin position="4"/>
        <end position="118"/>
    </location>
</feature>
<dbReference type="InterPro" id="IPR050595">
    <property type="entry name" value="Bact_response_regulator"/>
</dbReference>
<dbReference type="EMBL" id="PHFL01000071">
    <property type="protein sequence ID" value="RFM22948.1"/>
    <property type="molecule type" value="Genomic_DNA"/>
</dbReference>
<dbReference type="SUPFAM" id="SSF53649">
    <property type="entry name" value="Alkaline phosphatase-like"/>
    <property type="match status" value="1"/>
</dbReference>
<evidence type="ECO:0000256" key="1">
    <source>
        <dbReference type="ARBA" id="ARBA00022553"/>
    </source>
</evidence>
<dbReference type="PANTHER" id="PTHR44591">
    <property type="entry name" value="STRESS RESPONSE REGULATOR PROTEIN 1"/>
    <property type="match status" value="1"/>
</dbReference>
<dbReference type="InterPro" id="IPR017850">
    <property type="entry name" value="Alkaline_phosphatase_core_sf"/>
</dbReference>
<name>A0A395LXY3_9BACT</name>
<protein>
    <submittedName>
        <fullName evidence="4">PglZ domain-containing protein</fullName>
    </submittedName>
</protein>
<evidence type="ECO:0000313" key="4">
    <source>
        <dbReference type="EMBL" id="RFM22948.1"/>
    </source>
</evidence>
<dbReference type="AlphaFoldDB" id="A0A395LXY3"/>
<dbReference type="Gene3D" id="3.40.50.2300">
    <property type="match status" value="1"/>
</dbReference>
<feature type="modified residue" description="4-aspartylphosphate" evidence="2">
    <location>
        <position position="53"/>
    </location>
</feature>
<reference evidence="4 5" key="1">
    <citation type="journal article" date="2011" name="ISME J.">
        <title>Community ecology of hot spring cyanobacterial mats: predominant populations and their functional potential.</title>
        <authorList>
            <person name="Klatt C.G."/>
            <person name="Wood J.M."/>
            <person name="Rusch D.B."/>
            <person name="Bateson M.M."/>
            <person name="Hamamura N."/>
            <person name="Heidelberg J.F."/>
            <person name="Grossman A.R."/>
            <person name="Bhaya D."/>
            <person name="Cohan F.M."/>
            <person name="Kuhl M."/>
            <person name="Bryant D.A."/>
            <person name="Ward D.M."/>
        </authorList>
    </citation>
    <scope>NUCLEOTIDE SEQUENCE [LARGE SCALE GENOMIC DNA]</scope>
    <source>
        <strain evidence="4">OS</strain>
    </source>
</reference>
<dbReference type="InterPro" id="IPR001789">
    <property type="entry name" value="Sig_transdc_resp-reg_receiver"/>
</dbReference>
<dbReference type="SUPFAM" id="SSF52172">
    <property type="entry name" value="CheY-like"/>
    <property type="match status" value="1"/>
</dbReference>
<dbReference type="InterPro" id="IPR011006">
    <property type="entry name" value="CheY-like_superfamily"/>
</dbReference>
<gene>
    <name evidence="4" type="ORF">D0433_12945</name>
</gene>
<sequence>MKYHILWADDEIEYLKPHIFFLHEKGYEVTTVTNGEDAVQLSRTSRYDIIFLDEQMPGMGGLNALLEIKAHAPATPVVMITKNETESIMDEAIGKNISEYLIKPVNPHQILLACKKLLETERIKGHSITHNYIQEFNRISRILLEPIDATGWLELHQRLIQWEVELDNYPQVDLRKTLLDQKRECNAEFGKFIERNYRDWIFSERTARPMLSVDVLDRKVAPAIQNGETVFFFVVDCLRYDQWLVMERILQPYFQIERSAYFSILPTATSYARNAIFSGLFPVEMEKRYPTLWQASQDNESSKNIHEPDFLEDFFKRRRIAIKDLKYTKLIGVEDSKNLEQNILSYLKYQLNAVVVNFVDILAHSRSDSQVIRELLPDEMAFRSLTQTWFEHSAFLRMLKTLAKQRVTIFITTDHGSIRCMRSTKVIGDREASTNLRYKYGRNLQCEPKHTVFIKNPNDWKLPQHGLNVNYIIAKEDYYFVYPTNYHKFINYYKDSFQHGGISLDEMIVPIVTLRPV</sequence>
<dbReference type="GO" id="GO:0000160">
    <property type="term" value="P:phosphorelay signal transduction system"/>
    <property type="evidence" value="ECO:0007669"/>
    <property type="project" value="InterPro"/>
</dbReference>
<comment type="caution">
    <text evidence="4">The sequence shown here is derived from an EMBL/GenBank/DDBJ whole genome shotgun (WGS) entry which is preliminary data.</text>
</comment>
<dbReference type="Pfam" id="PF08665">
    <property type="entry name" value="PglZ"/>
    <property type="match status" value="1"/>
</dbReference>
<evidence type="ECO:0000313" key="5">
    <source>
        <dbReference type="Proteomes" id="UP000266389"/>
    </source>
</evidence>
<evidence type="ECO:0000256" key="2">
    <source>
        <dbReference type="PROSITE-ProRule" id="PRU00169"/>
    </source>
</evidence>
<organism evidence="4 5">
    <name type="scientific">Candidatus Thermochlorobacter aerophilus</name>
    <dbReference type="NCBI Taxonomy" id="1868324"/>
    <lineage>
        <taxon>Bacteria</taxon>
        <taxon>Pseudomonadati</taxon>
        <taxon>Chlorobiota</taxon>
        <taxon>Chlorobiia</taxon>
        <taxon>Chlorobiales</taxon>
        <taxon>Candidatus Thermochlorobacteriaceae</taxon>
        <taxon>Candidatus Thermochlorobacter</taxon>
    </lineage>
</organism>
<proteinExistence type="predicted"/>
<accession>A0A395LXY3</accession>
<keyword evidence="1 2" id="KW-0597">Phosphoprotein</keyword>
<dbReference type="PROSITE" id="PS50110">
    <property type="entry name" value="RESPONSE_REGULATORY"/>
    <property type="match status" value="1"/>
</dbReference>
<dbReference type="SMART" id="SM00448">
    <property type="entry name" value="REC"/>
    <property type="match status" value="1"/>
</dbReference>
<dbReference type="Pfam" id="PF00072">
    <property type="entry name" value="Response_reg"/>
    <property type="match status" value="1"/>
</dbReference>
<dbReference type="CDD" id="cd00156">
    <property type="entry name" value="REC"/>
    <property type="match status" value="1"/>
</dbReference>
<dbReference type="Proteomes" id="UP000266389">
    <property type="component" value="Unassembled WGS sequence"/>
</dbReference>